<organism evidence="1">
    <name type="scientific">Pararge aegeria</name>
    <name type="common">speckled wood butterfly</name>
    <dbReference type="NCBI Taxonomy" id="116150"/>
    <lineage>
        <taxon>Eukaryota</taxon>
        <taxon>Metazoa</taxon>
        <taxon>Ecdysozoa</taxon>
        <taxon>Arthropoda</taxon>
        <taxon>Hexapoda</taxon>
        <taxon>Insecta</taxon>
        <taxon>Pterygota</taxon>
        <taxon>Neoptera</taxon>
        <taxon>Endopterygota</taxon>
        <taxon>Lepidoptera</taxon>
        <taxon>Glossata</taxon>
        <taxon>Ditrysia</taxon>
        <taxon>Papilionoidea</taxon>
        <taxon>Nymphalidae</taxon>
        <taxon>Satyrinae</taxon>
        <taxon>Satyrini</taxon>
        <taxon>Parargina</taxon>
        <taxon>Pararge</taxon>
    </lineage>
</organism>
<feature type="non-terminal residue" evidence="1">
    <location>
        <position position="67"/>
    </location>
</feature>
<proteinExistence type="predicted"/>
<accession>S4PSN5</accession>
<sequence length="67" mass="7517">SFRVAADGDNFYIGDYFANGQLGFYRPTFYDYGSNYDESWGANESGDLTMALRDAPGERLDSIDDII</sequence>
<reference evidence="1" key="1">
    <citation type="journal article" date="2013" name="BMC Genomics">
        <title>Unscrambling butterfly oogenesis.</title>
        <authorList>
            <person name="Carter J.M."/>
            <person name="Baker S.C."/>
            <person name="Pink R."/>
            <person name="Carter D.R."/>
            <person name="Collins A."/>
            <person name="Tomlin J."/>
            <person name="Gibbs M."/>
            <person name="Breuker C.J."/>
        </authorList>
    </citation>
    <scope>NUCLEOTIDE SEQUENCE</scope>
    <source>
        <tissue evidence="1">Ovary</tissue>
    </source>
</reference>
<name>S4PSN5_9NEOP</name>
<feature type="non-terminal residue" evidence="1">
    <location>
        <position position="1"/>
    </location>
</feature>
<evidence type="ECO:0000313" key="1">
    <source>
        <dbReference type="EMBL" id="JAA79082.1"/>
    </source>
</evidence>
<reference evidence="1" key="2">
    <citation type="submission" date="2013-05" db="EMBL/GenBank/DDBJ databases">
        <authorList>
            <person name="Carter J.-M."/>
            <person name="Baker S.C."/>
            <person name="Pink R."/>
            <person name="Carter D.R.F."/>
            <person name="Collins A."/>
            <person name="Tomlin J."/>
            <person name="Gibbs M."/>
            <person name="Breuker C.J."/>
        </authorList>
    </citation>
    <scope>NUCLEOTIDE SEQUENCE</scope>
    <source>
        <tissue evidence="1">Ovary</tissue>
    </source>
</reference>
<dbReference type="EMBL" id="GAIX01013478">
    <property type="protein sequence ID" value="JAA79082.1"/>
    <property type="molecule type" value="Transcribed_RNA"/>
</dbReference>
<dbReference type="AlphaFoldDB" id="S4PSN5"/>
<protein>
    <submittedName>
        <fullName evidence="1">Uncharacterized protein</fullName>
    </submittedName>
</protein>